<accession>A0AA39QMJ4</accession>
<evidence type="ECO:0000256" key="3">
    <source>
        <dbReference type="ARBA" id="ARBA00022853"/>
    </source>
</evidence>
<dbReference type="GO" id="GO:0006368">
    <property type="term" value="P:transcription elongation by RNA polymerase II"/>
    <property type="evidence" value="ECO:0007669"/>
    <property type="project" value="TreeGrafter"/>
</dbReference>
<evidence type="ECO:0000256" key="8">
    <source>
        <dbReference type="PROSITE-ProRule" id="PRU00035"/>
    </source>
</evidence>
<feature type="region of interest" description="Disordered" evidence="9">
    <location>
        <begin position="549"/>
        <end position="582"/>
    </location>
</feature>
<organism evidence="11 12">
    <name type="scientific">Armillaria luteobubalina</name>
    <dbReference type="NCBI Taxonomy" id="153913"/>
    <lineage>
        <taxon>Eukaryota</taxon>
        <taxon>Fungi</taxon>
        <taxon>Dikarya</taxon>
        <taxon>Basidiomycota</taxon>
        <taxon>Agaricomycotina</taxon>
        <taxon>Agaricomycetes</taxon>
        <taxon>Agaricomycetidae</taxon>
        <taxon>Agaricales</taxon>
        <taxon>Marasmiineae</taxon>
        <taxon>Physalacriaceae</taxon>
        <taxon>Armillaria</taxon>
    </lineage>
</organism>
<feature type="compositionally biased region" description="Polar residues" evidence="9">
    <location>
        <begin position="415"/>
        <end position="428"/>
    </location>
</feature>
<dbReference type="GO" id="GO:0016586">
    <property type="term" value="C:RSC-type complex"/>
    <property type="evidence" value="ECO:0007669"/>
    <property type="project" value="InterPro"/>
</dbReference>
<feature type="region of interest" description="Disordered" evidence="9">
    <location>
        <begin position="1"/>
        <end position="44"/>
    </location>
</feature>
<dbReference type="GO" id="GO:0003682">
    <property type="term" value="F:chromatin binding"/>
    <property type="evidence" value="ECO:0007669"/>
    <property type="project" value="TreeGrafter"/>
</dbReference>
<feature type="compositionally biased region" description="Pro residues" evidence="9">
    <location>
        <begin position="369"/>
        <end position="379"/>
    </location>
</feature>
<evidence type="ECO:0000256" key="7">
    <source>
        <dbReference type="ARBA" id="ARBA00023242"/>
    </source>
</evidence>
<dbReference type="Gene3D" id="1.20.920.10">
    <property type="entry name" value="Bromodomain-like"/>
    <property type="match status" value="2"/>
</dbReference>
<keyword evidence="2" id="KW-0677">Repeat</keyword>
<feature type="domain" description="Bromo" evidence="10">
    <location>
        <begin position="212"/>
        <end position="282"/>
    </location>
</feature>
<evidence type="ECO:0000256" key="1">
    <source>
        <dbReference type="ARBA" id="ARBA00004123"/>
    </source>
</evidence>
<dbReference type="PRINTS" id="PR00503">
    <property type="entry name" value="BROMODOMAIN"/>
</dbReference>
<gene>
    <name evidence="11" type="ORF">EDD18DRAFT_1325201</name>
</gene>
<evidence type="ECO:0000256" key="2">
    <source>
        <dbReference type="ARBA" id="ARBA00022737"/>
    </source>
</evidence>
<dbReference type="Pfam" id="PF00439">
    <property type="entry name" value="Bromodomain"/>
    <property type="match status" value="2"/>
</dbReference>
<keyword evidence="5 8" id="KW-0103">Bromodomain</keyword>
<evidence type="ECO:0000313" key="11">
    <source>
        <dbReference type="EMBL" id="KAK0505705.1"/>
    </source>
</evidence>
<evidence type="ECO:0000256" key="4">
    <source>
        <dbReference type="ARBA" id="ARBA00023015"/>
    </source>
</evidence>
<dbReference type="PANTHER" id="PTHR16062:SF19">
    <property type="entry name" value="PROTEIN POLYBROMO-1"/>
    <property type="match status" value="1"/>
</dbReference>
<keyword evidence="4" id="KW-0805">Transcription regulation</keyword>
<dbReference type="InterPro" id="IPR001487">
    <property type="entry name" value="Bromodomain"/>
</dbReference>
<feature type="region of interest" description="Disordered" evidence="9">
    <location>
        <begin position="320"/>
        <end position="353"/>
    </location>
</feature>
<proteinExistence type="predicted"/>
<reference evidence="11" key="1">
    <citation type="submission" date="2023-06" db="EMBL/GenBank/DDBJ databases">
        <authorList>
            <consortium name="Lawrence Berkeley National Laboratory"/>
            <person name="Ahrendt S."/>
            <person name="Sahu N."/>
            <person name="Indic B."/>
            <person name="Wong-Bajracharya J."/>
            <person name="Merenyi Z."/>
            <person name="Ke H.-M."/>
            <person name="Monk M."/>
            <person name="Kocsube S."/>
            <person name="Drula E."/>
            <person name="Lipzen A."/>
            <person name="Balint B."/>
            <person name="Henrissat B."/>
            <person name="Andreopoulos B."/>
            <person name="Martin F.M."/>
            <person name="Harder C.B."/>
            <person name="Rigling D."/>
            <person name="Ford K.L."/>
            <person name="Foster G.D."/>
            <person name="Pangilinan J."/>
            <person name="Papanicolaou A."/>
            <person name="Barry K."/>
            <person name="LaButti K."/>
            <person name="Viragh M."/>
            <person name="Koriabine M."/>
            <person name="Yan M."/>
            <person name="Riley R."/>
            <person name="Champramary S."/>
            <person name="Plett K.L."/>
            <person name="Tsai I.J."/>
            <person name="Slot J."/>
            <person name="Sipos G."/>
            <person name="Plett J."/>
            <person name="Nagy L.G."/>
            <person name="Grigoriev I.V."/>
        </authorList>
    </citation>
    <scope>NUCLEOTIDE SEQUENCE</scope>
    <source>
        <strain evidence="11">HWK02</strain>
    </source>
</reference>
<keyword evidence="3" id="KW-0156">Chromatin regulator</keyword>
<keyword evidence="6" id="KW-0804">Transcription</keyword>
<dbReference type="InterPro" id="IPR036427">
    <property type="entry name" value="Bromodomain-like_sf"/>
</dbReference>
<feature type="compositionally biased region" description="Basic residues" evidence="9">
    <location>
        <begin position="549"/>
        <end position="562"/>
    </location>
</feature>
<comment type="subcellular location">
    <subcellularLocation>
        <location evidence="1">Nucleus</location>
    </subcellularLocation>
</comment>
<sequence>MGKRNHPGSLTVDEGSRAKRRKDQPSSSDVDVTMSDPVNPISEGEVVSGDEVREQGMKIWQTVKDAVNKDGRPLSALFLTKPLKRQYPDYFELIKQPIALDDIKKKLNSHAYPNLEAVKLDFDLCFTNAKNYNHPESVIWQDAKDLQKLASKTYKELTRAEIGEDGKKKNKLPSLSRLAKSRLEKLISKTDDTYDQHCMHISSRLMSAISAAVEPYPLNFMELPSKKDWAIYYKEIKHPQCLENIYKRLKRKEYATADQFADDVELVFSNALAFNQEHTLIWEDALALRNDFRRLMSDLPPPFTIERYSKPTTTKIKIKVPGAASNTSGTKATASQPTPSAPIPAPEPTLPHTSTIAVRAPPVKSTSVPSPPQPTPKPAAPAVVARAAVQAPAPPASAPMATPASSSTHPFIFINSSTPTHAHSNLTKHNPAGTPGSAPSKALATPVVNHQVAVVAQTAQVHSMSKSPAPVHYAHQLSLILIKTEPRGRQFNLDYREGVRSWSILLGPEDKSLRVEEITFMGDEEESSGGEEEVDDEDAMDVDATMKNGKKKVKRGRGRPPKVPKGGGVKAKPVRPTKKKPKLGEVQVKINGSVVQELEGHSSEWSVDVPLGSSTLEMGEKGGLIWKVYTQRMA</sequence>
<dbReference type="PANTHER" id="PTHR16062">
    <property type="entry name" value="SWI/SNF-RELATED"/>
    <property type="match status" value="1"/>
</dbReference>
<feature type="region of interest" description="Disordered" evidence="9">
    <location>
        <begin position="415"/>
        <end position="441"/>
    </location>
</feature>
<comment type="caution">
    <text evidence="11">The sequence shown here is derived from an EMBL/GenBank/DDBJ whole genome shotgun (WGS) entry which is preliminary data.</text>
</comment>
<feature type="region of interest" description="Disordered" evidence="9">
    <location>
        <begin position="361"/>
        <end position="380"/>
    </location>
</feature>
<dbReference type="SMART" id="SM00297">
    <property type="entry name" value="BROMO"/>
    <property type="match status" value="2"/>
</dbReference>
<feature type="compositionally biased region" description="Pro residues" evidence="9">
    <location>
        <begin position="339"/>
        <end position="349"/>
    </location>
</feature>
<dbReference type="EMBL" id="JAUEPU010000001">
    <property type="protein sequence ID" value="KAK0505705.1"/>
    <property type="molecule type" value="Genomic_DNA"/>
</dbReference>
<evidence type="ECO:0000313" key="12">
    <source>
        <dbReference type="Proteomes" id="UP001175228"/>
    </source>
</evidence>
<keyword evidence="12" id="KW-1185">Reference proteome</keyword>
<keyword evidence="7" id="KW-0539">Nucleus</keyword>
<dbReference type="InterPro" id="IPR037382">
    <property type="entry name" value="Rsc/polybromo"/>
</dbReference>
<evidence type="ECO:0000256" key="6">
    <source>
        <dbReference type="ARBA" id="ARBA00023163"/>
    </source>
</evidence>
<name>A0AA39QMJ4_9AGAR</name>
<evidence type="ECO:0000256" key="5">
    <source>
        <dbReference type="ARBA" id="ARBA00023117"/>
    </source>
</evidence>
<dbReference type="GO" id="GO:0006338">
    <property type="term" value="P:chromatin remodeling"/>
    <property type="evidence" value="ECO:0007669"/>
    <property type="project" value="InterPro"/>
</dbReference>
<evidence type="ECO:0000256" key="9">
    <source>
        <dbReference type="SAM" id="MobiDB-lite"/>
    </source>
</evidence>
<dbReference type="SUPFAM" id="SSF47370">
    <property type="entry name" value="Bromodomain"/>
    <property type="match status" value="2"/>
</dbReference>
<protein>
    <submittedName>
        <fullName evidence="11">RSC complex protein</fullName>
    </submittedName>
</protein>
<dbReference type="Proteomes" id="UP001175228">
    <property type="component" value="Unassembled WGS sequence"/>
</dbReference>
<evidence type="ECO:0000259" key="10">
    <source>
        <dbReference type="PROSITE" id="PS50014"/>
    </source>
</evidence>
<dbReference type="AlphaFoldDB" id="A0AA39QMJ4"/>
<feature type="domain" description="Bromo" evidence="10">
    <location>
        <begin position="70"/>
        <end position="140"/>
    </location>
</feature>
<dbReference type="CDD" id="cd04369">
    <property type="entry name" value="Bromodomain"/>
    <property type="match status" value="1"/>
</dbReference>
<dbReference type="PROSITE" id="PS50014">
    <property type="entry name" value="BROMODOMAIN_2"/>
    <property type="match status" value="2"/>
</dbReference>
<feature type="compositionally biased region" description="Basic residues" evidence="9">
    <location>
        <begin position="572"/>
        <end position="581"/>
    </location>
</feature>